<dbReference type="HOGENOM" id="CLU_1750337_0_0_1"/>
<dbReference type="AlphaFoldDB" id="S7ZWV8"/>
<name>S7ZWV8_PENO1</name>
<gene>
    <name evidence="2" type="ORF">PDE_08203</name>
</gene>
<proteinExistence type="predicted"/>
<organism evidence="2 3">
    <name type="scientific">Penicillium oxalicum (strain 114-2 / CGMCC 5302)</name>
    <name type="common">Penicillium decumbens</name>
    <dbReference type="NCBI Taxonomy" id="933388"/>
    <lineage>
        <taxon>Eukaryota</taxon>
        <taxon>Fungi</taxon>
        <taxon>Dikarya</taxon>
        <taxon>Ascomycota</taxon>
        <taxon>Pezizomycotina</taxon>
        <taxon>Eurotiomycetes</taxon>
        <taxon>Eurotiomycetidae</taxon>
        <taxon>Eurotiales</taxon>
        <taxon>Aspergillaceae</taxon>
        <taxon>Penicillium</taxon>
    </lineage>
</organism>
<sequence length="149" mass="16624">MKRRVMSRRKRDEDTNKLLGARGELSGGHWISSVAPSKFGLSTWIKMISPSSVKGRDFSDADWALHWNKMVSIWHATRWSKADSSYRCNNVTDNIWRRYSHAPKEGQKKKGSYRALDVERVAAAAHGDPSASSPTPDFETASAGEVSGD</sequence>
<protein>
    <submittedName>
        <fullName evidence="2">Uncharacterized protein</fullName>
    </submittedName>
</protein>
<keyword evidence="3" id="KW-1185">Reference proteome</keyword>
<dbReference type="EMBL" id="KB644415">
    <property type="protein sequence ID" value="EPS33241.1"/>
    <property type="molecule type" value="Genomic_DNA"/>
</dbReference>
<evidence type="ECO:0000313" key="2">
    <source>
        <dbReference type="EMBL" id="EPS33241.1"/>
    </source>
</evidence>
<evidence type="ECO:0000313" key="3">
    <source>
        <dbReference type="Proteomes" id="UP000019376"/>
    </source>
</evidence>
<dbReference type="Proteomes" id="UP000019376">
    <property type="component" value="Unassembled WGS sequence"/>
</dbReference>
<evidence type="ECO:0000256" key="1">
    <source>
        <dbReference type="SAM" id="MobiDB-lite"/>
    </source>
</evidence>
<accession>S7ZWV8</accession>
<reference evidence="2 3" key="1">
    <citation type="journal article" date="2013" name="PLoS ONE">
        <title>Genomic and secretomic analyses reveal unique features of the lignocellulolytic enzyme system of Penicillium decumbens.</title>
        <authorList>
            <person name="Liu G."/>
            <person name="Zhang L."/>
            <person name="Wei X."/>
            <person name="Zou G."/>
            <person name="Qin Y."/>
            <person name="Ma L."/>
            <person name="Li J."/>
            <person name="Zheng H."/>
            <person name="Wang S."/>
            <person name="Wang C."/>
            <person name="Xun L."/>
            <person name="Zhao G.-P."/>
            <person name="Zhou Z."/>
            <person name="Qu Y."/>
        </authorList>
    </citation>
    <scope>NUCLEOTIDE SEQUENCE [LARGE SCALE GENOMIC DNA]</scope>
    <source>
        <strain evidence="3">114-2 / CGMCC 5302</strain>
    </source>
</reference>
<feature type="region of interest" description="Disordered" evidence="1">
    <location>
        <begin position="123"/>
        <end position="149"/>
    </location>
</feature>